<dbReference type="Proteomes" id="UP000038830">
    <property type="component" value="Unassembled WGS sequence"/>
</dbReference>
<evidence type="ECO:0000256" key="1">
    <source>
        <dbReference type="ARBA" id="ARBA00002963"/>
    </source>
</evidence>
<dbReference type="Gene3D" id="3.40.30.10">
    <property type="entry name" value="Glutaredoxin"/>
    <property type="match status" value="1"/>
</dbReference>
<dbReference type="InterPro" id="IPR012882">
    <property type="entry name" value="Fmp46"/>
</dbReference>
<evidence type="ECO:0000256" key="4">
    <source>
        <dbReference type="ARBA" id="ARBA00022946"/>
    </source>
</evidence>
<dbReference type="PANTHER" id="PTHR28071">
    <property type="entry name" value="REDOX PROTEIN FMP46, MITOCHONDRIAL-RELATED"/>
    <property type="match status" value="1"/>
</dbReference>
<dbReference type="SUPFAM" id="SSF52833">
    <property type="entry name" value="Thioredoxin-like"/>
    <property type="match status" value="1"/>
</dbReference>
<keyword evidence="5" id="KW-0560">Oxidoreductase</keyword>
<dbReference type="EMBL" id="CDQK01000002">
    <property type="protein sequence ID" value="CEP21633.1"/>
    <property type="molecule type" value="Genomic_DNA"/>
</dbReference>
<evidence type="ECO:0000313" key="8">
    <source>
        <dbReference type="Proteomes" id="UP000038830"/>
    </source>
</evidence>
<evidence type="ECO:0000256" key="2">
    <source>
        <dbReference type="ARBA" id="ARBA00004173"/>
    </source>
</evidence>
<evidence type="ECO:0000256" key="6">
    <source>
        <dbReference type="ARBA" id="ARBA00023128"/>
    </source>
</evidence>
<dbReference type="InterPro" id="IPR036249">
    <property type="entry name" value="Thioredoxin-like_sf"/>
</dbReference>
<dbReference type="PANTHER" id="PTHR28071:SF1">
    <property type="entry name" value="REDOX PROTEIN FMP46, MITOCHONDRIAL-RELATED"/>
    <property type="match status" value="1"/>
</dbReference>
<sequence>MPMFKTLQSNPGIITLFHTLGKPSTPLLKTLLSAANPHSSPDFKKEEEGSRRSLWSYISKGKNEPPQLEKFQVEEIRDALPTYDQLNLLKSFAQSDSEQLKIFTKVFPHFVNPDSKIVIPEELESVELGVDKFTELNNQGDFNPPLVVDWEKGHIANDSKTLQHLLKPYQ</sequence>
<evidence type="ECO:0000256" key="5">
    <source>
        <dbReference type="ARBA" id="ARBA00023002"/>
    </source>
</evidence>
<accession>A0A0H5C1H3</accession>
<gene>
    <name evidence="7" type="ORF">BN1211_1770</name>
</gene>
<comment type="similarity">
    <text evidence="3">Belongs to the FMP46 family.</text>
</comment>
<dbReference type="GO" id="GO:0016491">
    <property type="term" value="F:oxidoreductase activity"/>
    <property type="evidence" value="ECO:0007669"/>
    <property type="project" value="UniProtKB-KW"/>
</dbReference>
<dbReference type="Pfam" id="PF07955">
    <property type="entry name" value="DUF1687"/>
    <property type="match status" value="1"/>
</dbReference>
<organism evidence="7 8">
    <name type="scientific">Cyberlindnera jadinii (strain ATCC 18201 / CBS 1600 / BCRC 20928 / JCM 3617 / NBRC 0987 / NRRL Y-1542)</name>
    <name type="common">Torula yeast</name>
    <name type="synonym">Candida utilis</name>
    <dbReference type="NCBI Taxonomy" id="983966"/>
    <lineage>
        <taxon>Eukaryota</taxon>
        <taxon>Fungi</taxon>
        <taxon>Dikarya</taxon>
        <taxon>Ascomycota</taxon>
        <taxon>Saccharomycotina</taxon>
        <taxon>Saccharomycetes</taxon>
        <taxon>Phaffomycetales</taxon>
        <taxon>Phaffomycetaceae</taxon>
        <taxon>Cyberlindnera</taxon>
    </lineage>
</organism>
<dbReference type="AlphaFoldDB" id="A0A0H5C1H3"/>
<comment type="subcellular location">
    <subcellularLocation>
        <location evidence="2">Mitochondrion</location>
    </subcellularLocation>
</comment>
<evidence type="ECO:0000313" key="7">
    <source>
        <dbReference type="EMBL" id="CEP21633.1"/>
    </source>
</evidence>
<keyword evidence="4" id="KW-0809">Transit peptide</keyword>
<proteinExistence type="inferred from homology"/>
<keyword evidence="6" id="KW-0496">Mitochondrion</keyword>
<dbReference type="GO" id="GO:0005739">
    <property type="term" value="C:mitochondrion"/>
    <property type="evidence" value="ECO:0007669"/>
    <property type="project" value="UniProtKB-SubCell"/>
</dbReference>
<name>A0A0H5C1H3_CYBJN</name>
<protein>
    <submittedName>
        <fullName evidence="7">Uncharacterized protein</fullName>
    </submittedName>
</protein>
<reference evidence="8" key="1">
    <citation type="journal article" date="2015" name="J. Biotechnol.">
        <title>The structure of the Cyberlindnera jadinii genome and its relation to Candida utilis analyzed by the occurrence of single nucleotide polymorphisms.</title>
        <authorList>
            <person name="Rupp O."/>
            <person name="Brinkrolf K."/>
            <person name="Buerth C."/>
            <person name="Kunigo M."/>
            <person name="Schneider J."/>
            <person name="Jaenicke S."/>
            <person name="Goesmann A."/>
            <person name="Puehler A."/>
            <person name="Jaeger K.-E."/>
            <person name="Ernst J.F."/>
        </authorList>
    </citation>
    <scope>NUCLEOTIDE SEQUENCE [LARGE SCALE GENOMIC DNA]</scope>
    <source>
        <strain evidence="8">ATCC 18201 / CBS 1600 / BCRC 20928 / JCM 3617 / NBRC 0987 / NRRL Y-1542</strain>
    </source>
</reference>
<comment type="function">
    <text evidence="1">Putative mitochondrial redox protein which could be involved in the reduction of small toxic molecules.</text>
</comment>
<evidence type="ECO:0000256" key="3">
    <source>
        <dbReference type="ARBA" id="ARBA00009734"/>
    </source>
</evidence>